<keyword evidence="4" id="KW-0812">Transmembrane</keyword>
<dbReference type="InterPro" id="IPR036188">
    <property type="entry name" value="FAD/NAD-bd_sf"/>
</dbReference>
<feature type="compositionally biased region" description="Low complexity" evidence="3">
    <location>
        <begin position="92"/>
        <end position="106"/>
    </location>
</feature>
<name>A0ABQ5SFR2_9CHLO</name>
<keyword evidence="2" id="KW-0560">Oxidoreductase</keyword>
<organism evidence="6 7">
    <name type="scientific">Volvox africanus</name>
    <dbReference type="NCBI Taxonomy" id="51714"/>
    <lineage>
        <taxon>Eukaryota</taxon>
        <taxon>Viridiplantae</taxon>
        <taxon>Chlorophyta</taxon>
        <taxon>core chlorophytes</taxon>
        <taxon>Chlorophyceae</taxon>
        <taxon>CS clade</taxon>
        <taxon>Chlamydomonadales</taxon>
        <taxon>Volvocaceae</taxon>
        <taxon>Volvox</taxon>
    </lineage>
</organism>
<dbReference type="PANTHER" id="PTHR43400">
    <property type="entry name" value="FUMARATE REDUCTASE"/>
    <property type="match status" value="1"/>
</dbReference>
<feature type="region of interest" description="Disordered" evidence="3">
    <location>
        <begin position="82"/>
        <end position="118"/>
    </location>
</feature>
<feature type="compositionally biased region" description="Low complexity" evidence="3">
    <location>
        <begin position="178"/>
        <end position="192"/>
    </location>
</feature>
<accession>A0ABQ5SFR2</accession>
<sequence length="474" mass="48707">MRRIPSAQHNRGIRIGAEQCMQRSQTRCSPTVRATFAPHRARPWLFVLLVSILGFGLLITLWIRLLPSTVLGATAQAQAQAQAEQSTRVQAHPSHSSSTSTNIGSGPRHKPQAGSLASDPIENAHASVAVGSSLVRQAQPDSWQLQQQKVDHHRKQQQQQQHYYLDGGRGGFRGGIGSSSSGSSSGNSSSNSAKIMPSSAVTKQHEEHQQSSAPPSAQVVVVGGGLAGLVAALQAAECLAEAEAEAEAATPGSSSSSTSCVPVQCGGSAAAIAPSYAVDVLLVEKMPKLGGNSAKASSGINALHPEGGDSEVLFRGDVATSGGGASRPELVETLVRHSPAALSFLAAHGASLTGVTRLGGHSVARTRTVRGGANVGWVLMSALMEAVRKQPRIQVLEGHSLRRIITTGELEGEGSSATDGDKSSHVVAGVELGPAGGPDGGAHPPFPLSQVMCGALVLATGGFAANKELIQVCL</sequence>
<protein>
    <recommendedName>
        <fullName evidence="5">FAD-dependent oxidoreductase 2 FAD-binding domain-containing protein</fullName>
    </recommendedName>
</protein>
<evidence type="ECO:0000313" key="7">
    <source>
        <dbReference type="Proteomes" id="UP001165090"/>
    </source>
</evidence>
<dbReference type="Gene3D" id="3.50.50.60">
    <property type="entry name" value="FAD/NAD(P)-binding domain"/>
    <property type="match status" value="2"/>
</dbReference>
<keyword evidence="1" id="KW-0285">Flavoprotein</keyword>
<dbReference type="InterPro" id="IPR050315">
    <property type="entry name" value="FAD-oxidoreductase_2"/>
</dbReference>
<keyword evidence="4" id="KW-0472">Membrane</keyword>
<evidence type="ECO:0000256" key="3">
    <source>
        <dbReference type="SAM" id="MobiDB-lite"/>
    </source>
</evidence>
<evidence type="ECO:0000313" key="6">
    <source>
        <dbReference type="EMBL" id="GLI68499.1"/>
    </source>
</evidence>
<evidence type="ECO:0000256" key="2">
    <source>
        <dbReference type="ARBA" id="ARBA00023002"/>
    </source>
</evidence>
<reference evidence="6 7" key="1">
    <citation type="journal article" date="2023" name="IScience">
        <title>Expanded male sex-determining region conserved during the evolution of homothallism in the green alga Volvox.</title>
        <authorList>
            <person name="Yamamoto K."/>
            <person name="Matsuzaki R."/>
            <person name="Mahakham W."/>
            <person name="Heman W."/>
            <person name="Sekimoto H."/>
            <person name="Kawachi M."/>
            <person name="Minakuchi Y."/>
            <person name="Toyoda A."/>
            <person name="Nozaki H."/>
        </authorList>
    </citation>
    <scope>NUCLEOTIDE SEQUENCE [LARGE SCALE GENOMIC DNA]</scope>
    <source>
        <strain evidence="6 7">NIES-4468</strain>
    </source>
</reference>
<proteinExistence type="predicted"/>
<keyword evidence="7" id="KW-1185">Reference proteome</keyword>
<dbReference type="EMBL" id="BSDZ01000080">
    <property type="protein sequence ID" value="GLI68499.1"/>
    <property type="molecule type" value="Genomic_DNA"/>
</dbReference>
<dbReference type="Proteomes" id="UP001165090">
    <property type="component" value="Unassembled WGS sequence"/>
</dbReference>
<dbReference type="SUPFAM" id="SSF51905">
    <property type="entry name" value="FAD/NAD(P)-binding domain"/>
    <property type="match status" value="2"/>
</dbReference>
<feature type="domain" description="FAD-dependent oxidoreductase 2 FAD-binding" evidence="5">
    <location>
        <begin position="266"/>
        <end position="465"/>
    </location>
</feature>
<feature type="region of interest" description="Disordered" evidence="3">
    <location>
        <begin position="140"/>
        <end position="216"/>
    </location>
</feature>
<dbReference type="PANTHER" id="PTHR43400:SF1">
    <property type="entry name" value="FUMARATE REDUCTASE"/>
    <property type="match status" value="1"/>
</dbReference>
<keyword evidence="4" id="KW-1133">Transmembrane helix</keyword>
<evidence type="ECO:0000256" key="1">
    <source>
        <dbReference type="ARBA" id="ARBA00022630"/>
    </source>
</evidence>
<evidence type="ECO:0000259" key="5">
    <source>
        <dbReference type="Pfam" id="PF00890"/>
    </source>
</evidence>
<dbReference type="Pfam" id="PF00890">
    <property type="entry name" value="FAD_binding_2"/>
    <property type="match status" value="1"/>
</dbReference>
<gene>
    <name evidence="6" type="ORF">VaNZ11_012942</name>
</gene>
<dbReference type="InterPro" id="IPR003953">
    <property type="entry name" value="FAD-dep_OxRdtase_2_FAD-bd"/>
</dbReference>
<comment type="caution">
    <text evidence="6">The sequence shown here is derived from an EMBL/GenBank/DDBJ whole genome shotgun (WGS) entry which is preliminary data.</text>
</comment>
<evidence type="ECO:0000256" key="4">
    <source>
        <dbReference type="SAM" id="Phobius"/>
    </source>
</evidence>
<feature type="compositionally biased region" description="Gly residues" evidence="3">
    <location>
        <begin position="167"/>
        <end position="177"/>
    </location>
</feature>
<feature type="transmembrane region" description="Helical" evidence="4">
    <location>
        <begin position="43"/>
        <end position="63"/>
    </location>
</feature>